<keyword evidence="1" id="KW-0560">Oxidoreductase</keyword>
<dbReference type="GeneID" id="34553791"/>
<dbReference type="GO" id="GO:0004497">
    <property type="term" value="F:monooxygenase activity"/>
    <property type="evidence" value="ECO:0007669"/>
    <property type="project" value="UniProtKB-KW"/>
</dbReference>
<dbReference type="RefSeq" id="XP_022481420.1">
    <property type="nucleotide sequence ID" value="XM_022612281.1"/>
</dbReference>
<gene>
    <name evidence="1" type="ORF">CORC01_00624</name>
</gene>
<evidence type="ECO:0000313" key="2">
    <source>
        <dbReference type="Proteomes" id="UP000176998"/>
    </source>
</evidence>
<reference evidence="1 2" key="1">
    <citation type="submission" date="2016-09" db="EMBL/GenBank/DDBJ databases">
        <authorList>
            <person name="Capua I."/>
            <person name="De Benedictis P."/>
            <person name="Joannis T."/>
            <person name="Lombin L.H."/>
            <person name="Cattoli G."/>
        </authorList>
    </citation>
    <scope>NUCLEOTIDE SEQUENCE [LARGE SCALE GENOMIC DNA]</scope>
    <source>
        <strain evidence="1 2">IMI 309357</strain>
    </source>
</reference>
<sequence length="66" mass="7600">MQDMTILNHHFPKDTNVKMVTIGKSFVKPPFHIPDALRSKTALDASSRIRSWKTLPYSTADFKPER</sequence>
<organism evidence="1 2">
    <name type="scientific">Colletotrichum orchidophilum</name>
    <dbReference type="NCBI Taxonomy" id="1209926"/>
    <lineage>
        <taxon>Eukaryota</taxon>
        <taxon>Fungi</taxon>
        <taxon>Dikarya</taxon>
        <taxon>Ascomycota</taxon>
        <taxon>Pezizomycotina</taxon>
        <taxon>Sordariomycetes</taxon>
        <taxon>Hypocreomycetidae</taxon>
        <taxon>Glomerellales</taxon>
        <taxon>Glomerellaceae</taxon>
        <taxon>Colletotrichum</taxon>
    </lineage>
</organism>
<comment type="caution">
    <text evidence="1">The sequence shown here is derived from an EMBL/GenBank/DDBJ whole genome shotgun (WGS) entry which is preliminary data.</text>
</comment>
<dbReference type="OrthoDB" id="1470350at2759"/>
<name>A0A1G4BSH8_9PEZI</name>
<dbReference type="AlphaFoldDB" id="A0A1G4BSH8"/>
<dbReference type="Proteomes" id="UP000176998">
    <property type="component" value="Unassembled WGS sequence"/>
</dbReference>
<keyword evidence="2" id="KW-1185">Reference proteome</keyword>
<evidence type="ECO:0000313" key="1">
    <source>
        <dbReference type="EMBL" id="OHF04285.1"/>
    </source>
</evidence>
<dbReference type="EMBL" id="MJBS01000003">
    <property type="protein sequence ID" value="OHF04285.1"/>
    <property type="molecule type" value="Genomic_DNA"/>
</dbReference>
<accession>A0A1G4BSH8</accession>
<protein>
    <submittedName>
        <fullName evidence="1">Cytochrome P450 monooxygenase</fullName>
    </submittedName>
</protein>
<proteinExistence type="predicted"/>
<keyword evidence="1" id="KW-0503">Monooxygenase</keyword>